<protein>
    <submittedName>
        <fullName evidence="9">Multidrug efflux pump</fullName>
    </submittedName>
</protein>
<comment type="caution">
    <text evidence="9">The sequence shown here is derived from an EMBL/GenBank/DDBJ whole genome shotgun (WGS) entry which is preliminary data.</text>
</comment>
<dbReference type="PRINTS" id="PR00702">
    <property type="entry name" value="ACRIFLAVINRP"/>
</dbReference>
<name>A0A368ZZM5_9FLAO</name>
<feature type="transmembrane region" description="Helical" evidence="8">
    <location>
        <begin position="990"/>
        <end position="1014"/>
    </location>
</feature>
<keyword evidence="7 8" id="KW-0472">Membrane</keyword>
<feature type="transmembrane region" description="Helical" evidence="8">
    <location>
        <begin position="859"/>
        <end position="878"/>
    </location>
</feature>
<evidence type="ECO:0000256" key="2">
    <source>
        <dbReference type="ARBA" id="ARBA00022448"/>
    </source>
</evidence>
<comment type="subcellular location">
    <subcellularLocation>
        <location evidence="1">Cell inner membrane</location>
        <topology evidence="1">Multi-pass membrane protein</topology>
    </subcellularLocation>
</comment>
<feature type="transmembrane region" description="Helical" evidence="8">
    <location>
        <begin position="391"/>
        <end position="412"/>
    </location>
</feature>
<evidence type="ECO:0000256" key="4">
    <source>
        <dbReference type="ARBA" id="ARBA00022519"/>
    </source>
</evidence>
<organism evidence="9 10">
    <name type="scientific">Schleiferia thermophila</name>
    <dbReference type="NCBI Taxonomy" id="884107"/>
    <lineage>
        <taxon>Bacteria</taxon>
        <taxon>Pseudomonadati</taxon>
        <taxon>Bacteroidota</taxon>
        <taxon>Flavobacteriia</taxon>
        <taxon>Flavobacteriales</taxon>
        <taxon>Schleiferiaceae</taxon>
        <taxon>Schleiferia</taxon>
    </lineage>
</organism>
<evidence type="ECO:0000256" key="3">
    <source>
        <dbReference type="ARBA" id="ARBA00022475"/>
    </source>
</evidence>
<feature type="transmembrane region" description="Helical" evidence="8">
    <location>
        <begin position="957"/>
        <end position="978"/>
    </location>
</feature>
<keyword evidence="4" id="KW-0997">Cell inner membrane</keyword>
<evidence type="ECO:0000256" key="7">
    <source>
        <dbReference type="ARBA" id="ARBA00023136"/>
    </source>
</evidence>
<dbReference type="Gene3D" id="3.30.2090.10">
    <property type="entry name" value="Multidrug efflux transporter AcrB TolC docking domain, DN and DC subdomains"/>
    <property type="match status" value="2"/>
</dbReference>
<feature type="transmembrane region" description="Helical" evidence="8">
    <location>
        <begin position="21"/>
        <end position="39"/>
    </location>
</feature>
<feature type="transmembrane region" description="Helical" evidence="8">
    <location>
        <begin position="911"/>
        <end position="936"/>
    </location>
</feature>
<keyword evidence="2" id="KW-0813">Transport</keyword>
<keyword evidence="5 8" id="KW-0812">Transmembrane</keyword>
<dbReference type="Gene3D" id="3.30.70.1440">
    <property type="entry name" value="Multidrug efflux transporter AcrB pore domain"/>
    <property type="match status" value="1"/>
</dbReference>
<keyword evidence="6 8" id="KW-1133">Transmembrane helix</keyword>
<dbReference type="FunFam" id="1.20.1640.10:FF:000001">
    <property type="entry name" value="Efflux pump membrane transporter"/>
    <property type="match status" value="1"/>
</dbReference>
<gene>
    <name evidence="9" type="ORF">DES35_104129</name>
</gene>
<dbReference type="Proteomes" id="UP000253517">
    <property type="component" value="Unassembled WGS sequence"/>
</dbReference>
<dbReference type="PANTHER" id="PTHR32063">
    <property type="match status" value="1"/>
</dbReference>
<evidence type="ECO:0000313" key="10">
    <source>
        <dbReference type="Proteomes" id="UP000253517"/>
    </source>
</evidence>
<evidence type="ECO:0000256" key="1">
    <source>
        <dbReference type="ARBA" id="ARBA00004429"/>
    </source>
</evidence>
<dbReference type="EMBL" id="QPJS01000004">
    <property type="protein sequence ID" value="RCX02369.1"/>
    <property type="molecule type" value="Genomic_DNA"/>
</dbReference>
<evidence type="ECO:0000313" key="9">
    <source>
        <dbReference type="EMBL" id="RCX02369.1"/>
    </source>
</evidence>
<dbReference type="SUPFAM" id="SSF82693">
    <property type="entry name" value="Multidrug efflux transporter AcrB pore domain, PN1, PN2, PC1 and PC2 subdomains"/>
    <property type="match status" value="3"/>
</dbReference>
<dbReference type="InterPro" id="IPR001036">
    <property type="entry name" value="Acrflvin-R"/>
</dbReference>
<evidence type="ECO:0000256" key="8">
    <source>
        <dbReference type="SAM" id="Phobius"/>
    </source>
</evidence>
<proteinExistence type="predicted"/>
<dbReference type="RefSeq" id="WP_037359015.1">
    <property type="nucleotide sequence ID" value="NZ_BHZF01000005.1"/>
</dbReference>
<keyword evidence="3" id="KW-1003">Cell membrane</keyword>
<dbReference type="GO" id="GO:0005886">
    <property type="term" value="C:plasma membrane"/>
    <property type="evidence" value="ECO:0007669"/>
    <property type="project" value="UniProtKB-SubCell"/>
</dbReference>
<dbReference type="InterPro" id="IPR027463">
    <property type="entry name" value="AcrB_DN_DC_subdom"/>
</dbReference>
<dbReference type="AlphaFoldDB" id="A0A368ZZM5"/>
<feature type="transmembrane region" description="Helical" evidence="8">
    <location>
        <begin position="468"/>
        <end position="490"/>
    </location>
</feature>
<dbReference type="Gene3D" id="1.20.1640.10">
    <property type="entry name" value="Multidrug efflux transporter AcrB transmembrane domain"/>
    <property type="match status" value="2"/>
</dbReference>
<dbReference type="Pfam" id="PF00873">
    <property type="entry name" value="ACR_tran"/>
    <property type="match status" value="1"/>
</dbReference>
<dbReference type="SUPFAM" id="SSF82714">
    <property type="entry name" value="Multidrug efflux transporter AcrB TolC docking domain, DN and DC subdomains"/>
    <property type="match status" value="2"/>
</dbReference>
<dbReference type="GO" id="GO:0042910">
    <property type="term" value="F:xenobiotic transmembrane transporter activity"/>
    <property type="evidence" value="ECO:0007669"/>
    <property type="project" value="TreeGrafter"/>
</dbReference>
<feature type="transmembrane region" description="Helical" evidence="8">
    <location>
        <begin position="885"/>
        <end position="905"/>
    </location>
</feature>
<accession>A0A368ZZM5</accession>
<feature type="transmembrane region" description="Helical" evidence="8">
    <location>
        <begin position="433"/>
        <end position="456"/>
    </location>
</feature>
<reference evidence="9 10" key="1">
    <citation type="submission" date="2018-07" db="EMBL/GenBank/DDBJ databases">
        <title>Genomic Encyclopedia of Type Strains, Phase IV (KMG-IV): sequencing the most valuable type-strain genomes for metagenomic binning, comparative biology and taxonomic classification.</title>
        <authorList>
            <person name="Goeker M."/>
        </authorList>
    </citation>
    <scope>NUCLEOTIDE SEQUENCE [LARGE SCALE GENOMIC DNA]</scope>
    <source>
        <strain evidence="9 10">DSM 21410</strain>
    </source>
</reference>
<feature type="transmembrane region" description="Helical" evidence="8">
    <location>
        <begin position="365"/>
        <end position="385"/>
    </location>
</feature>
<dbReference type="Gene3D" id="3.30.70.1430">
    <property type="entry name" value="Multidrug efflux transporter AcrB pore domain"/>
    <property type="match status" value="2"/>
</dbReference>
<sequence length="1023" mass="113229">MSQQKRSLSSLSIERPVLATVMTLIVVLFGAISFTFLGVRELPSVDPPVVTVTTNYPGANAEVIESQITDPLEESINGISGIKSITSTSSEGRSTISVEFDLEVSLEDAANDVRDRVSRAIRRLPADCDPPIVVKSDANADPVVSITVQSDKRNLLELTDIGINIFKERLQNIPGVSEINIWGEKRYSMKLTLDPLKMAHYGITPQDIQSALSRQNVEIPAGRVEGFRTELSVKTMGRLTTTEEFNDLIIVERNSRIVRLRDIGVAELRPENERSLLRGNGGQPMIGVAITPQPGVNVIELADRVYEKVEKISKELPDDLKLGIAFDSTVPVRKAIKEVQNTIIIAFLLVVLVIYLFLRNWRTTFIPIIAIPVSLIGTFFVIYIFDYTINILTLLGIVLATGLVVDDAIVMMENIYAKIEKGDKPIKAAHKGAAEIFFAIISTTVTLVAVFMPIVFLQGITGKLFREFAIVVSGAVIISTFISLTLTPMLSSRLLRRRQSESQFYKVSEAFFVSLNRRYQYLLGKFLNKPAISIAILIVSLVLIVWIGSKTPTELAPLEDKSRLRIIATAPEGTSYESMFEYMTDLIELTDTLSEKEHLLCVTSPGFGASISVNSGFVRLTLKDPSKRTKSQQQLADELSQHLKRYNFARAFVAQDQTIGGNRFTSLPVQYVIQAPNFERLTEVLPEFIEKANSSGMFQFVDVNLKFNKPEMNISINRERAATLGVSIADIAQTLQLMFTGQRFGYFIMNNRQYQVIGQADRLYRDEPSDFEKVYVRNNRDQLIPLSNLISYEENASPPVLYRFNRYVSATVSANPAPGVTLGQGIEAMKKIGREVLDDTFTYTLAGPSKEFEESSGSLNFAFIFALLLVYLVLAAQFESFRDPLIIMLTVPLAITGAVLSLYITGHTINIFSQIGIIVLIGIVTKNGILIVEFANQKKLQGKSIKKAVLEASVQRLRPILMTSMATILGAVPIAFALGSGATSRIPMGVVVIGGLLFSLVLTLFVIPSLYLILTGKKNNENL</sequence>
<evidence type="ECO:0000256" key="5">
    <source>
        <dbReference type="ARBA" id="ARBA00022692"/>
    </source>
</evidence>
<evidence type="ECO:0000256" key="6">
    <source>
        <dbReference type="ARBA" id="ARBA00022989"/>
    </source>
</evidence>
<feature type="transmembrane region" description="Helical" evidence="8">
    <location>
        <begin position="526"/>
        <end position="548"/>
    </location>
</feature>
<feature type="transmembrane region" description="Helical" evidence="8">
    <location>
        <begin position="339"/>
        <end position="358"/>
    </location>
</feature>
<dbReference type="SUPFAM" id="SSF82866">
    <property type="entry name" value="Multidrug efflux transporter AcrB transmembrane domain"/>
    <property type="match status" value="2"/>
</dbReference>
<keyword evidence="10" id="KW-1185">Reference proteome</keyword>
<dbReference type="FunFam" id="3.30.70.1430:FF:000001">
    <property type="entry name" value="Efflux pump membrane transporter"/>
    <property type="match status" value="1"/>
</dbReference>
<dbReference type="PANTHER" id="PTHR32063:SF28">
    <property type="entry name" value="BLR2861 PROTEIN"/>
    <property type="match status" value="1"/>
</dbReference>
<dbReference type="Gene3D" id="3.30.70.1320">
    <property type="entry name" value="Multidrug efflux transporter AcrB pore domain like"/>
    <property type="match status" value="1"/>
</dbReference>